<dbReference type="GO" id="GO:0004114">
    <property type="term" value="F:3',5'-cyclic-nucleotide phosphodiesterase activity"/>
    <property type="evidence" value="ECO:0007669"/>
    <property type="project" value="InterPro"/>
</dbReference>
<dbReference type="InterPro" id="IPR002073">
    <property type="entry name" value="PDEase_catalytic_dom"/>
</dbReference>
<gene>
    <name evidence="2" type="primary">jg17512</name>
    <name evidence="2" type="ORF">PAEG_LOCUS1047</name>
</gene>
<feature type="non-terminal residue" evidence="2">
    <location>
        <position position="34"/>
    </location>
</feature>
<evidence type="ECO:0000313" key="2">
    <source>
        <dbReference type="EMBL" id="CAH2208431.1"/>
    </source>
</evidence>
<dbReference type="Proteomes" id="UP000838756">
    <property type="component" value="Unassembled WGS sequence"/>
</dbReference>
<dbReference type="PROSITE" id="PS51845">
    <property type="entry name" value="PDEASE_I_2"/>
    <property type="match status" value="1"/>
</dbReference>
<dbReference type="Gene3D" id="1.10.1300.10">
    <property type="entry name" value="3'5'-cyclic nucleotide phosphodiesterase, catalytic domain"/>
    <property type="match status" value="1"/>
</dbReference>
<sequence>MASLIGAMAHDIDHPGVNQNFLIATSNYKTKLYG</sequence>
<accession>A0A8S4QFG9</accession>
<proteinExistence type="predicted"/>
<dbReference type="Pfam" id="PF00233">
    <property type="entry name" value="PDEase_I"/>
    <property type="match status" value="1"/>
</dbReference>
<dbReference type="GO" id="GO:0007165">
    <property type="term" value="P:signal transduction"/>
    <property type="evidence" value="ECO:0007669"/>
    <property type="project" value="InterPro"/>
</dbReference>
<comment type="caution">
    <text evidence="2">The sequence shown here is derived from an EMBL/GenBank/DDBJ whole genome shotgun (WGS) entry which is preliminary data.</text>
</comment>
<evidence type="ECO:0000259" key="1">
    <source>
        <dbReference type="PROSITE" id="PS51845"/>
    </source>
</evidence>
<dbReference type="AlphaFoldDB" id="A0A8S4QFG9"/>
<dbReference type="OrthoDB" id="189220at2759"/>
<dbReference type="InterPro" id="IPR036971">
    <property type="entry name" value="PDEase_catalytic_dom_sf"/>
</dbReference>
<evidence type="ECO:0000313" key="3">
    <source>
        <dbReference type="Proteomes" id="UP000838756"/>
    </source>
</evidence>
<dbReference type="EMBL" id="CAKXAJ010003546">
    <property type="protein sequence ID" value="CAH2208431.1"/>
    <property type="molecule type" value="Genomic_DNA"/>
</dbReference>
<dbReference type="PROSITE" id="PS00126">
    <property type="entry name" value="PDEASE_I_1"/>
    <property type="match status" value="1"/>
</dbReference>
<dbReference type="SUPFAM" id="SSF109604">
    <property type="entry name" value="HD-domain/PDEase-like"/>
    <property type="match status" value="1"/>
</dbReference>
<organism evidence="2 3">
    <name type="scientific">Pararge aegeria aegeria</name>
    <dbReference type="NCBI Taxonomy" id="348720"/>
    <lineage>
        <taxon>Eukaryota</taxon>
        <taxon>Metazoa</taxon>
        <taxon>Ecdysozoa</taxon>
        <taxon>Arthropoda</taxon>
        <taxon>Hexapoda</taxon>
        <taxon>Insecta</taxon>
        <taxon>Pterygota</taxon>
        <taxon>Neoptera</taxon>
        <taxon>Endopterygota</taxon>
        <taxon>Lepidoptera</taxon>
        <taxon>Glossata</taxon>
        <taxon>Ditrysia</taxon>
        <taxon>Papilionoidea</taxon>
        <taxon>Nymphalidae</taxon>
        <taxon>Satyrinae</taxon>
        <taxon>Satyrini</taxon>
        <taxon>Parargina</taxon>
        <taxon>Pararge</taxon>
    </lineage>
</organism>
<feature type="domain" description="PDEase" evidence="1">
    <location>
        <begin position="1"/>
        <end position="34"/>
    </location>
</feature>
<name>A0A8S4QFG9_9NEOP</name>
<keyword evidence="3" id="KW-1185">Reference proteome</keyword>
<dbReference type="InterPro" id="IPR023174">
    <property type="entry name" value="PDEase_CS"/>
</dbReference>
<protein>
    <submittedName>
        <fullName evidence="2">Jg17512 protein</fullName>
    </submittedName>
</protein>
<reference evidence="2" key="1">
    <citation type="submission" date="2022-03" db="EMBL/GenBank/DDBJ databases">
        <authorList>
            <person name="Lindestad O."/>
        </authorList>
    </citation>
    <scope>NUCLEOTIDE SEQUENCE</scope>
</reference>